<evidence type="ECO:0000313" key="1">
    <source>
        <dbReference type="EMBL" id="QBH95973.1"/>
    </source>
</evidence>
<sequence>MKNELVGMAGFRQLVESGGIDEFVVQRFNGLYHLFAINRNCGVSYYLRERRGDYKTWTTLDRAAAFLYSINITQFSIRCA</sequence>
<protein>
    <submittedName>
        <fullName evidence="1">Uncharacterized protein</fullName>
    </submittedName>
</protein>
<dbReference type="OrthoDB" id="6626093at2"/>
<dbReference type="RefSeq" id="WP_130590953.1">
    <property type="nucleotide sequence ID" value="NZ_CP034752.1"/>
</dbReference>
<accession>A0A411WIF9</accession>
<reference evidence="1 2" key="1">
    <citation type="submission" date="2019-03" db="EMBL/GenBank/DDBJ databases">
        <title>Pragia sp. nov. isolated from the gut tract of Carduelis flavirostris.</title>
        <authorList>
            <person name="Ge Y."/>
        </authorList>
    </citation>
    <scope>NUCLEOTIDE SEQUENCE [LARGE SCALE GENOMIC DNA]</scope>
    <source>
        <strain evidence="1 2">CF-458</strain>
    </source>
</reference>
<dbReference type="EMBL" id="CP034752">
    <property type="protein sequence ID" value="QBH95973.1"/>
    <property type="molecule type" value="Genomic_DNA"/>
</dbReference>
<evidence type="ECO:0000313" key="2">
    <source>
        <dbReference type="Proteomes" id="UP000293154"/>
    </source>
</evidence>
<organism evidence="1 2">
    <name type="scientific">Limnobaculum zhutongyuii</name>
    <dbReference type="NCBI Taxonomy" id="2498113"/>
    <lineage>
        <taxon>Bacteria</taxon>
        <taxon>Pseudomonadati</taxon>
        <taxon>Pseudomonadota</taxon>
        <taxon>Gammaproteobacteria</taxon>
        <taxon>Enterobacterales</taxon>
        <taxon>Budviciaceae</taxon>
        <taxon>Limnobaculum</taxon>
    </lineage>
</organism>
<dbReference type="KEGG" id="prag:EKN56_05890"/>
<gene>
    <name evidence="1" type="ORF">EKN56_05890</name>
</gene>
<dbReference type="Proteomes" id="UP000293154">
    <property type="component" value="Chromosome"/>
</dbReference>
<keyword evidence="2" id="KW-1185">Reference proteome</keyword>
<dbReference type="AlphaFoldDB" id="A0A411WIF9"/>
<proteinExistence type="predicted"/>
<name>A0A411WIF9_9GAMM</name>